<dbReference type="InterPro" id="IPR022502">
    <property type="entry name" value="Sulfopyruvate_deCO2ase_alpha"/>
</dbReference>
<dbReference type="InterPro" id="IPR022494">
    <property type="entry name" value="Sulfopyruvate_deCO2ase_bsu"/>
</dbReference>
<keyword evidence="1" id="KW-0174">Coenzyme M biosynthesis</keyword>
<dbReference type="InterPro" id="IPR029061">
    <property type="entry name" value="THDP-binding"/>
</dbReference>
<evidence type="ECO:0000259" key="7">
    <source>
        <dbReference type="Pfam" id="PF02775"/>
    </source>
</evidence>
<dbReference type="GO" id="GO:0019295">
    <property type="term" value="P:coenzyme M biosynthetic process"/>
    <property type="evidence" value="ECO:0007669"/>
    <property type="project" value="UniProtKB-KW"/>
</dbReference>
<dbReference type="EC" id="4.1.1.79" evidence="5"/>
<dbReference type="Gene3D" id="3.40.50.970">
    <property type="match status" value="1"/>
</dbReference>
<dbReference type="AlphaFoldDB" id="A0AAE4MFP1"/>
<dbReference type="PROSITE" id="PS00187">
    <property type="entry name" value="TPP_ENZYMES"/>
    <property type="match status" value="1"/>
</dbReference>
<dbReference type="CDD" id="cd07035">
    <property type="entry name" value="TPP_PYR_POX_like"/>
    <property type="match status" value="1"/>
</dbReference>
<accession>A0AAE4MFP1</accession>
<dbReference type="GO" id="GO:0000287">
    <property type="term" value="F:magnesium ion binding"/>
    <property type="evidence" value="ECO:0007669"/>
    <property type="project" value="InterPro"/>
</dbReference>
<dbReference type="EMBL" id="JAWDKA010000015">
    <property type="protein sequence ID" value="MDV0442618.1"/>
    <property type="molecule type" value="Genomic_DNA"/>
</dbReference>
<evidence type="ECO:0000313" key="8">
    <source>
        <dbReference type="EMBL" id="MDV0442618.1"/>
    </source>
</evidence>
<evidence type="ECO:0000256" key="6">
    <source>
        <dbReference type="ARBA" id="ARBA00048551"/>
    </source>
</evidence>
<comment type="caution">
    <text evidence="8">The sequence shown here is derived from an EMBL/GenBank/DDBJ whole genome shotgun (WGS) entry which is preliminary data.</text>
</comment>
<dbReference type="RefSeq" id="WP_338095042.1">
    <property type="nucleotide sequence ID" value="NZ_JAWDKA010000015.1"/>
</dbReference>
<dbReference type="InterPro" id="IPR000399">
    <property type="entry name" value="TPP-bd_CS"/>
</dbReference>
<dbReference type="PANTHER" id="PTHR42818">
    <property type="entry name" value="SULFOPYRUVATE DECARBOXYLASE SUBUNIT ALPHA"/>
    <property type="match status" value="1"/>
</dbReference>
<reference evidence="8" key="1">
    <citation type="submission" date="2023-06" db="EMBL/GenBank/DDBJ databases">
        <title>Genome sequence of Methancorpusculaceae sp. Ag1.</title>
        <authorList>
            <person name="Protasov E."/>
            <person name="Platt K."/>
            <person name="Poehlein A."/>
            <person name="Daniel R."/>
            <person name="Brune A."/>
        </authorList>
    </citation>
    <scope>NUCLEOTIDE SEQUENCE</scope>
    <source>
        <strain evidence="8">Ag1</strain>
    </source>
</reference>
<proteinExistence type="predicted"/>
<dbReference type="Pfam" id="PF02775">
    <property type="entry name" value="TPP_enzyme_C"/>
    <property type="match status" value="1"/>
</dbReference>
<comment type="catalytic activity">
    <reaction evidence="6">
        <text>3-sulfopyruvate + H(+) = sulfoacetaldehyde + CO2</text>
        <dbReference type="Rhea" id="RHEA:20948"/>
        <dbReference type="ChEBI" id="CHEBI:15378"/>
        <dbReference type="ChEBI" id="CHEBI:16526"/>
        <dbReference type="ChEBI" id="CHEBI:57940"/>
        <dbReference type="ChEBI" id="CHEBI:58246"/>
        <dbReference type="EC" id="4.1.1.79"/>
    </reaction>
</comment>
<protein>
    <recommendedName>
        <fullName evidence="5">sulfopyruvate decarboxylase</fullName>
        <ecNumber evidence="5">4.1.1.79</ecNumber>
    </recommendedName>
</protein>
<dbReference type="GO" id="GO:0050545">
    <property type="term" value="F:sulfopyruvate decarboxylase activity"/>
    <property type="evidence" value="ECO:0007669"/>
    <property type="project" value="UniProtKB-EC"/>
</dbReference>
<sequence>MNEEIVLNILEEQGIDLVASLPCDKNKRLTALLPTKFPVIDLAREEDGVGICAGAYLGGRKPIMSIQSSGLGNMMNALMSLSRTYDLPLPILASWRGVYCEAICAQIPFNEPLPRMLDVYTIPYRIFSTAEDLKNLGEVIQGAYEMQTPFVALIKPSCWEPEESVTISYPRRVVPAKSLTLSGYADPQMLRLDAIRVIAEFADEDTLVVSNIGVPSKELYATKDRDGNFYMLGSYMQASAIGLGCAVACPKKRVIVIDGDGSLLGSAVLPVVAACGTSNLTIVALDNGAFGSTGNQISPAYATADLGVLALGAGIQSVERVGSSEELRNALERGVSFVHVPLRPGNSASPNIPLKPAEIRERFMRFCRR</sequence>
<evidence type="ECO:0000256" key="3">
    <source>
        <dbReference type="ARBA" id="ARBA00023052"/>
    </source>
</evidence>
<keyword evidence="2" id="KW-0210">Decarboxylase</keyword>
<keyword evidence="4" id="KW-0456">Lyase</keyword>
<name>A0AAE4MFP1_9EURY</name>
<feature type="domain" description="Thiamine pyrophosphate enzyme TPP-binding" evidence="7">
    <location>
        <begin position="237"/>
        <end position="335"/>
    </location>
</feature>
<dbReference type="InterPro" id="IPR011766">
    <property type="entry name" value="TPP_enzyme_TPP-bd"/>
</dbReference>
<dbReference type="SUPFAM" id="SSF52518">
    <property type="entry name" value="Thiamin diphosphate-binding fold (THDP-binding)"/>
    <property type="match status" value="2"/>
</dbReference>
<dbReference type="Proteomes" id="UP001273136">
    <property type="component" value="Unassembled WGS sequence"/>
</dbReference>
<keyword evidence="9" id="KW-1185">Reference proteome</keyword>
<keyword evidence="3" id="KW-0786">Thiamine pyrophosphate</keyword>
<evidence type="ECO:0000313" key="9">
    <source>
        <dbReference type="Proteomes" id="UP001273136"/>
    </source>
</evidence>
<dbReference type="NCBIfam" id="TIGR03846">
    <property type="entry name" value="sulfopy_beta"/>
    <property type="match status" value="1"/>
</dbReference>
<dbReference type="InterPro" id="IPR051818">
    <property type="entry name" value="TPP_dependent_decarboxylase"/>
</dbReference>
<organism evidence="8 9">
    <name type="scientific">Methanorbis furvi</name>
    <dbReference type="NCBI Taxonomy" id="3028299"/>
    <lineage>
        <taxon>Archaea</taxon>
        <taxon>Methanobacteriati</taxon>
        <taxon>Methanobacteriota</taxon>
        <taxon>Stenosarchaea group</taxon>
        <taxon>Methanomicrobia</taxon>
        <taxon>Methanomicrobiales</taxon>
        <taxon>Methanocorpusculaceae</taxon>
        <taxon>Methanorbis</taxon>
    </lineage>
</organism>
<gene>
    <name evidence="8" type="ORF">McpAg1_18760</name>
</gene>
<dbReference type="GO" id="GO:0030976">
    <property type="term" value="F:thiamine pyrophosphate binding"/>
    <property type="evidence" value="ECO:0007669"/>
    <property type="project" value="InterPro"/>
</dbReference>
<evidence type="ECO:0000256" key="5">
    <source>
        <dbReference type="ARBA" id="ARBA00038875"/>
    </source>
</evidence>
<evidence type="ECO:0000256" key="1">
    <source>
        <dbReference type="ARBA" id="ARBA00022545"/>
    </source>
</evidence>
<evidence type="ECO:0000256" key="2">
    <source>
        <dbReference type="ARBA" id="ARBA00022793"/>
    </source>
</evidence>
<dbReference type="PANTHER" id="PTHR42818:SF1">
    <property type="entry name" value="SULFOPYRUVATE DECARBOXYLASE"/>
    <property type="match status" value="1"/>
</dbReference>
<evidence type="ECO:0000256" key="4">
    <source>
        <dbReference type="ARBA" id="ARBA00023239"/>
    </source>
</evidence>
<dbReference type="NCBIfam" id="TIGR03845">
    <property type="entry name" value="sulfopyru_alph"/>
    <property type="match status" value="1"/>
</dbReference>